<dbReference type="EMBL" id="MNAD01001563">
    <property type="protein sequence ID" value="OJT04024.1"/>
    <property type="molecule type" value="Genomic_DNA"/>
</dbReference>
<keyword evidence="5" id="KW-1185">Reference proteome</keyword>
<dbReference type="OrthoDB" id="2749026at2759"/>
<feature type="domain" description="DUF8212" evidence="3">
    <location>
        <begin position="251"/>
        <end position="399"/>
    </location>
</feature>
<dbReference type="InterPro" id="IPR010730">
    <property type="entry name" value="HET"/>
</dbReference>
<evidence type="ECO:0000259" key="3">
    <source>
        <dbReference type="Pfam" id="PF26640"/>
    </source>
</evidence>
<feature type="domain" description="Heterokaryon incompatibility" evidence="2">
    <location>
        <begin position="23"/>
        <end position="135"/>
    </location>
</feature>
<feature type="region of interest" description="Disordered" evidence="1">
    <location>
        <begin position="686"/>
        <end position="728"/>
    </location>
</feature>
<evidence type="ECO:0000259" key="2">
    <source>
        <dbReference type="Pfam" id="PF06985"/>
    </source>
</evidence>
<sequence length="804" mass="89691">MPRFLNTWTGEFEWHNDPAQVTYAILSHVWLKPEAGGEQSYDDVRKIQAAVKKNRSFGPIHSPSKYIEHGTIFGHSRLSDKIREFCKVAREAGFRLVWNDACCIDKTSSAELSEAINSMYEWYRLSDMCYVYLADVPDGDTPHDHSSTFRRSKWHSRGWTLQELIAPERIVFLTNTWHFLGTKIGLAPTLEWITGVDFNILTRRATLDSVSVARRMSWAAERETTRVEDRAYCLMGIFGIHMSPIYGEGENAFLRLQEEVIRTIPDQSIFAWGVSGTLWLSDWRFSAESDGNLIWSNECTNSGLLASSPTPFSQCASIIPVSSSRLAHIVGLRQSEIPPLHCVFTPEGVNLRLICLYLAGTPHILDTFQEQLSMDLRTTGRRLQLRALALLQCQHKHGHLVALPLYRSRGEGGSDGSASLIGQWSHEPYLAQAVYLESSALVETLKHIRPTVEEVTLLRNDSDPPIPKSLQERDDLPFLDFWPWYGLSKVAIEIAPHSISSLGLLGFIPAPLEITRLKTETILKTSLAFNGGSHSQTPRVIELCLVLTSLKDDSNAKACFSVKGAKIIDSCSYDSPFVNASSTGASHRPPVNTSRIFNSAQNRSRDMDESNGSHTSIIARSAHHRRTIAHAEYIFHSDDDRENDPRNCMVRLLRVALEHPIAIAAGRYSNVLLSIEISEQHRYAPLAQSDPDGSSSEHTGDIVEDGTSNHSCKHSNVSPSSTRLPVSVEDADTPYARRDSADTLQNENETLRSQIASLSTQNAVLSSQMQDMSLKMSAMLARLDALTSPEGLGDIVDDAHREMQ</sequence>
<dbReference type="PANTHER" id="PTHR10622">
    <property type="entry name" value="HET DOMAIN-CONTAINING PROTEIN"/>
    <property type="match status" value="1"/>
</dbReference>
<reference evidence="4 5" key="1">
    <citation type="submission" date="2016-10" db="EMBL/GenBank/DDBJ databases">
        <title>Genome sequence of the basidiomycete white-rot fungus Trametes pubescens.</title>
        <authorList>
            <person name="Makela M.R."/>
            <person name="Granchi Z."/>
            <person name="Peng M."/>
            <person name="De Vries R.P."/>
            <person name="Grigoriev I."/>
            <person name="Riley R."/>
            <person name="Hilden K."/>
        </authorList>
    </citation>
    <scope>NUCLEOTIDE SEQUENCE [LARGE SCALE GENOMIC DNA]</scope>
    <source>
        <strain evidence="4 5">FBCC735</strain>
    </source>
</reference>
<dbReference type="AlphaFoldDB" id="A0A1M2V8W6"/>
<dbReference type="STRING" id="154538.A0A1M2V8W6"/>
<comment type="caution">
    <text evidence="4">The sequence shown here is derived from an EMBL/GenBank/DDBJ whole genome shotgun (WGS) entry which is preliminary data.</text>
</comment>
<protein>
    <submittedName>
        <fullName evidence="4">Vegetative incompatibility protein HET-E-1</fullName>
    </submittedName>
</protein>
<evidence type="ECO:0000256" key="1">
    <source>
        <dbReference type="SAM" id="MobiDB-lite"/>
    </source>
</evidence>
<dbReference type="OMA" id="NDACCIN"/>
<dbReference type="Pfam" id="PF06985">
    <property type="entry name" value="HET"/>
    <property type="match status" value="1"/>
</dbReference>
<feature type="compositionally biased region" description="Polar residues" evidence="1">
    <location>
        <begin position="706"/>
        <end position="724"/>
    </location>
</feature>
<gene>
    <name evidence="4" type="ORF">TRAPUB_5260</name>
</gene>
<dbReference type="Pfam" id="PF26640">
    <property type="entry name" value="DUF8212"/>
    <property type="match status" value="1"/>
</dbReference>
<organism evidence="4 5">
    <name type="scientific">Trametes pubescens</name>
    <name type="common">White-rot fungus</name>
    <dbReference type="NCBI Taxonomy" id="154538"/>
    <lineage>
        <taxon>Eukaryota</taxon>
        <taxon>Fungi</taxon>
        <taxon>Dikarya</taxon>
        <taxon>Basidiomycota</taxon>
        <taxon>Agaricomycotina</taxon>
        <taxon>Agaricomycetes</taxon>
        <taxon>Polyporales</taxon>
        <taxon>Polyporaceae</taxon>
        <taxon>Trametes</taxon>
    </lineage>
</organism>
<dbReference type="InterPro" id="IPR058525">
    <property type="entry name" value="DUF8212"/>
</dbReference>
<dbReference type="PANTHER" id="PTHR10622:SF10">
    <property type="entry name" value="HET DOMAIN-CONTAINING PROTEIN"/>
    <property type="match status" value="1"/>
</dbReference>
<name>A0A1M2V8W6_TRAPU</name>
<proteinExistence type="predicted"/>
<dbReference type="Proteomes" id="UP000184267">
    <property type="component" value="Unassembled WGS sequence"/>
</dbReference>
<evidence type="ECO:0000313" key="5">
    <source>
        <dbReference type="Proteomes" id="UP000184267"/>
    </source>
</evidence>
<evidence type="ECO:0000313" key="4">
    <source>
        <dbReference type="EMBL" id="OJT04024.1"/>
    </source>
</evidence>
<accession>A0A1M2V8W6</accession>